<proteinExistence type="predicted"/>
<dbReference type="AlphaFoldDB" id="A0A225UCZ9"/>
<accession>A0A225UCZ9</accession>
<keyword evidence="2" id="KW-0378">Hydrolase</keyword>
<feature type="compositionally biased region" description="Basic and acidic residues" evidence="1">
    <location>
        <begin position="53"/>
        <end position="69"/>
    </location>
</feature>
<sequence>MAKGSRMAVPPTPARSGGHDDVETPGTDNLVTTERTVSFSDSVFDPDAQDEDEHVHDDTEDKAPVHEPDLPEDAEMFVTKSGGVKSLSRNLADEFDEVGGPEPAQDDFNDDSKASSITAQFTAKCSHLNQLDNLVWSELVEELSYPVNSSSTEQVTADTVSLLTAMGMATHAYPSKIALADWSPTEAGAELQKWKKKFKPGFGSQGVGVVQQPVVRSFGEKVDPMRTFRCRRRRSR</sequence>
<protein>
    <submittedName>
        <fullName evidence="2">Eukaryotic/viral aspartic protease</fullName>
    </submittedName>
</protein>
<reference evidence="3" key="1">
    <citation type="submission" date="2017-03" db="EMBL/GenBank/DDBJ databases">
        <title>Phytopthora megakarya and P. palmivora, two closely related causual agents of cacao black pod achieved similar genome size and gene model numbers by different mechanisms.</title>
        <authorList>
            <person name="Ali S."/>
            <person name="Shao J."/>
            <person name="Larry D.J."/>
            <person name="Kronmiller B."/>
            <person name="Shen D."/>
            <person name="Strem M.D."/>
            <person name="Melnick R.L."/>
            <person name="Guiltinan M.J."/>
            <person name="Tyler B.M."/>
            <person name="Meinhardt L.W."/>
            <person name="Bailey B.A."/>
        </authorList>
    </citation>
    <scope>NUCLEOTIDE SEQUENCE [LARGE SCALE GENOMIC DNA]</scope>
    <source>
        <strain evidence="3">zdho120</strain>
    </source>
</reference>
<evidence type="ECO:0000313" key="3">
    <source>
        <dbReference type="Proteomes" id="UP000198211"/>
    </source>
</evidence>
<feature type="region of interest" description="Disordered" evidence="1">
    <location>
        <begin position="1"/>
        <end position="72"/>
    </location>
</feature>
<gene>
    <name evidence="2" type="ORF">PHMEG_00040814</name>
</gene>
<evidence type="ECO:0000256" key="1">
    <source>
        <dbReference type="SAM" id="MobiDB-lite"/>
    </source>
</evidence>
<name>A0A225UCZ9_9STRA</name>
<comment type="caution">
    <text evidence="2">The sequence shown here is derived from an EMBL/GenBank/DDBJ whole genome shotgun (WGS) entry which is preliminary data.</text>
</comment>
<dbReference type="GO" id="GO:0006508">
    <property type="term" value="P:proteolysis"/>
    <property type="evidence" value="ECO:0007669"/>
    <property type="project" value="UniProtKB-KW"/>
</dbReference>
<dbReference type="GO" id="GO:0008233">
    <property type="term" value="F:peptidase activity"/>
    <property type="evidence" value="ECO:0007669"/>
    <property type="project" value="UniProtKB-KW"/>
</dbReference>
<keyword evidence="3" id="KW-1185">Reference proteome</keyword>
<evidence type="ECO:0000313" key="2">
    <source>
        <dbReference type="EMBL" id="OWY90863.1"/>
    </source>
</evidence>
<keyword evidence="2" id="KW-0645">Protease</keyword>
<feature type="compositionally biased region" description="Polar residues" evidence="1">
    <location>
        <begin position="26"/>
        <end position="41"/>
    </location>
</feature>
<dbReference type="Proteomes" id="UP000198211">
    <property type="component" value="Unassembled WGS sequence"/>
</dbReference>
<organism evidence="2 3">
    <name type="scientific">Phytophthora megakarya</name>
    <dbReference type="NCBI Taxonomy" id="4795"/>
    <lineage>
        <taxon>Eukaryota</taxon>
        <taxon>Sar</taxon>
        <taxon>Stramenopiles</taxon>
        <taxon>Oomycota</taxon>
        <taxon>Peronosporomycetes</taxon>
        <taxon>Peronosporales</taxon>
        <taxon>Peronosporaceae</taxon>
        <taxon>Phytophthora</taxon>
    </lineage>
</organism>
<dbReference type="EMBL" id="NBNE01021703">
    <property type="protein sequence ID" value="OWY90863.1"/>
    <property type="molecule type" value="Genomic_DNA"/>
</dbReference>